<evidence type="ECO:0000256" key="1">
    <source>
        <dbReference type="ARBA" id="ARBA00004498"/>
    </source>
</evidence>
<keyword evidence="6 9" id="KW-0879">Wnt signaling pathway</keyword>
<proteinExistence type="inferred from homology"/>
<evidence type="ECO:0000256" key="11">
    <source>
        <dbReference type="SAM" id="SignalP"/>
    </source>
</evidence>
<dbReference type="Proteomes" id="UP001497623">
    <property type="component" value="Unassembled WGS sequence"/>
</dbReference>
<dbReference type="AlphaFoldDB" id="A0AAV2SJ45"/>
<feature type="region of interest" description="Disordered" evidence="10">
    <location>
        <begin position="269"/>
        <end position="292"/>
    </location>
</feature>
<evidence type="ECO:0000256" key="3">
    <source>
        <dbReference type="ARBA" id="ARBA00022473"/>
    </source>
</evidence>
<evidence type="ECO:0000256" key="4">
    <source>
        <dbReference type="ARBA" id="ARBA00022525"/>
    </source>
</evidence>
<reference evidence="12 13" key="1">
    <citation type="submission" date="2024-05" db="EMBL/GenBank/DDBJ databases">
        <authorList>
            <person name="Wallberg A."/>
        </authorList>
    </citation>
    <scope>NUCLEOTIDE SEQUENCE [LARGE SCALE GENOMIC DNA]</scope>
</reference>
<comment type="caution">
    <text evidence="12">The sequence shown here is derived from an EMBL/GenBank/DDBJ whole genome shotgun (WGS) entry which is preliminary data.</text>
</comment>
<dbReference type="GO" id="GO:0030182">
    <property type="term" value="P:neuron differentiation"/>
    <property type="evidence" value="ECO:0007669"/>
    <property type="project" value="TreeGrafter"/>
</dbReference>
<dbReference type="EMBL" id="CAXKWB010072391">
    <property type="protein sequence ID" value="CAL4196195.1"/>
    <property type="molecule type" value="Genomic_DNA"/>
</dbReference>
<keyword evidence="7" id="KW-1015">Disulfide bond</keyword>
<evidence type="ECO:0000256" key="9">
    <source>
        <dbReference type="RuleBase" id="RU003500"/>
    </source>
</evidence>
<dbReference type="PRINTS" id="PR01349">
    <property type="entry name" value="WNTPROTEIN"/>
</dbReference>
<dbReference type="GO" id="GO:0005125">
    <property type="term" value="F:cytokine activity"/>
    <property type="evidence" value="ECO:0007669"/>
    <property type="project" value="TreeGrafter"/>
</dbReference>
<keyword evidence="11" id="KW-0732">Signal</keyword>
<evidence type="ECO:0000313" key="13">
    <source>
        <dbReference type="Proteomes" id="UP001497623"/>
    </source>
</evidence>
<dbReference type="Gene3D" id="3.30.2460.20">
    <property type="match status" value="1"/>
</dbReference>
<comment type="subcellular location">
    <subcellularLocation>
        <location evidence="1 9">Secreted</location>
        <location evidence="1 9">Extracellular space</location>
        <location evidence="1 9">Extracellular matrix</location>
    </subcellularLocation>
</comment>
<keyword evidence="3 9" id="KW-0217">Developmental protein</keyword>
<evidence type="ECO:0000313" key="12">
    <source>
        <dbReference type="EMBL" id="CAL4196195.1"/>
    </source>
</evidence>
<dbReference type="GO" id="GO:0045165">
    <property type="term" value="P:cell fate commitment"/>
    <property type="evidence" value="ECO:0007669"/>
    <property type="project" value="TreeGrafter"/>
</dbReference>
<dbReference type="SMART" id="SM00097">
    <property type="entry name" value="WNT1"/>
    <property type="match status" value="1"/>
</dbReference>
<evidence type="ECO:0000256" key="5">
    <source>
        <dbReference type="ARBA" id="ARBA00022530"/>
    </source>
</evidence>
<feature type="signal peptide" evidence="11">
    <location>
        <begin position="1"/>
        <end position="23"/>
    </location>
</feature>
<dbReference type="GO" id="GO:0005615">
    <property type="term" value="C:extracellular space"/>
    <property type="evidence" value="ECO:0007669"/>
    <property type="project" value="TreeGrafter"/>
</dbReference>
<feature type="compositionally biased region" description="Basic residues" evidence="10">
    <location>
        <begin position="271"/>
        <end position="282"/>
    </location>
</feature>
<evidence type="ECO:0000256" key="10">
    <source>
        <dbReference type="SAM" id="MobiDB-lite"/>
    </source>
</evidence>
<dbReference type="InterPro" id="IPR043158">
    <property type="entry name" value="Wnt_C"/>
</dbReference>
<evidence type="ECO:0000256" key="6">
    <source>
        <dbReference type="ARBA" id="ARBA00022687"/>
    </source>
</evidence>
<keyword evidence="4" id="KW-0964">Secreted</keyword>
<keyword evidence="8" id="KW-0449">Lipoprotein</keyword>
<keyword evidence="13" id="KW-1185">Reference proteome</keyword>
<sequence length="469" mass="53404">MAQIILSLDFLLMIHYTKAPAAADGICISHLNTNSYIRQIKIQVPYHPHFPLHFDAPYRERCKAQMMTEKVASSKNYWIASVTVKKLQSLLLSAWTSINASERRRLLLAKHINIFLKFFVPCECKTSNIFQPLPKICRCLGHFRCTCDETSPVSMKTWRWGGCGDNLKYGTRFAKRLFVGGSKKKRKKSSEKKRSLDIKSQVDAHNAMAGMLVVMEGTTKTCKCHGVSGSCAMMTCWNQLPSFSQSGHLLTQMYHAAVIADTKNAADIGNRTKKKSSKKNKGTKSSNVSVAREKNNDLKLSIKIKRKSKRSLDFQINIDEKYQIFPLERQPRELYSPPKNIAAVNNKLNRENSPKIKNMLNDNFVNKDRQWTYKKNRFPGPLNTAAPLGSPRQLLYLDRSPNFCRSGRYGPGTAERQCVRSQTCENLCCGRGYHTRQVLRTEPCQCKVIWCCNVQCENCTSLIDVYTCK</sequence>
<protein>
    <recommendedName>
        <fullName evidence="9">Protein Wnt</fullName>
    </recommendedName>
</protein>
<feature type="non-terminal residue" evidence="12">
    <location>
        <position position="469"/>
    </location>
</feature>
<comment type="similarity">
    <text evidence="2 9">Belongs to the Wnt family.</text>
</comment>
<dbReference type="GO" id="GO:0060070">
    <property type="term" value="P:canonical Wnt signaling pathway"/>
    <property type="evidence" value="ECO:0007669"/>
    <property type="project" value="TreeGrafter"/>
</dbReference>
<dbReference type="PROSITE" id="PS00246">
    <property type="entry name" value="WNT1"/>
    <property type="match status" value="1"/>
</dbReference>
<dbReference type="Pfam" id="PF00110">
    <property type="entry name" value="wnt"/>
    <property type="match status" value="2"/>
</dbReference>
<organism evidence="12 13">
    <name type="scientific">Meganyctiphanes norvegica</name>
    <name type="common">Northern krill</name>
    <name type="synonym">Thysanopoda norvegica</name>
    <dbReference type="NCBI Taxonomy" id="48144"/>
    <lineage>
        <taxon>Eukaryota</taxon>
        <taxon>Metazoa</taxon>
        <taxon>Ecdysozoa</taxon>
        <taxon>Arthropoda</taxon>
        <taxon>Crustacea</taxon>
        <taxon>Multicrustacea</taxon>
        <taxon>Malacostraca</taxon>
        <taxon>Eumalacostraca</taxon>
        <taxon>Eucarida</taxon>
        <taxon>Euphausiacea</taxon>
        <taxon>Euphausiidae</taxon>
        <taxon>Meganyctiphanes</taxon>
    </lineage>
</organism>
<keyword evidence="5" id="KW-0272">Extracellular matrix</keyword>
<evidence type="ECO:0000256" key="2">
    <source>
        <dbReference type="ARBA" id="ARBA00005683"/>
    </source>
</evidence>
<dbReference type="PANTHER" id="PTHR12027:SF97">
    <property type="entry name" value="PROTEIN WNT-4"/>
    <property type="match status" value="1"/>
</dbReference>
<gene>
    <name evidence="12" type="ORF">MNOR_LOCUS37126</name>
</gene>
<feature type="chain" id="PRO_5043584651" description="Protein Wnt" evidence="11">
    <location>
        <begin position="24"/>
        <end position="469"/>
    </location>
</feature>
<evidence type="ECO:0000256" key="7">
    <source>
        <dbReference type="ARBA" id="ARBA00023157"/>
    </source>
</evidence>
<dbReference type="GO" id="GO:0005109">
    <property type="term" value="F:frizzled binding"/>
    <property type="evidence" value="ECO:0007669"/>
    <property type="project" value="TreeGrafter"/>
</dbReference>
<accession>A0AAV2SJ45</accession>
<dbReference type="PANTHER" id="PTHR12027">
    <property type="entry name" value="WNT RELATED"/>
    <property type="match status" value="1"/>
</dbReference>
<comment type="function">
    <text evidence="9">Ligand for members of the frizzled family of seven transmembrane receptors.</text>
</comment>
<evidence type="ECO:0000256" key="8">
    <source>
        <dbReference type="ARBA" id="ARBA00023288"/>
    </source>
</evidence>
<name>A0AAV2SJ45_MEGNR</name>
<dbReference type="InterPro" id="IPR005817">
    <property type="entry name" value="Wnt"/>
</dbReference>
<dbReference type="InterPro" id="IPR018161">
    <property type="entry name" value="Wnt_CS"/>
</dbReference>